<dbReference type="Proteomes" id="UP000429958">
    <property type="component" value="Unassembled WGS sequence"/>
</dbReference>
<evidence type="ECO:0000256" key="6">
    <source>
        <dbReference type="ARBA" id="ARBA00022741"/>
    </source>
</evidence>
<dbReference type="PANTHER" id="PTHR23135">
    <property type="entry name" value="MUR LIGASE FAMILY MEMBER"/>
    <property type="match status" value="1"/>
</dbReference>
<feature type="binding site" evidence="12">
    <location>
        <begin position="121"/>
        <end position="127"/>
    </location>
    <ligand>
        <name>ATP</name>
        <dbReference type="ChEBI" id="CHEBI:30616"/>
    </ligand>
</feature>
<keyword evidence="6 12" id="KW-0547">Nucleotide-binding</keyword>
<gene>
    <name evidence="12" type="primary">murE</name>
    <name evidence="17" type="ORF">FYJ39_14120</name>
</gene>
<organism evidence="17 18">
    <name type="scientific">Clostridium porci</name>
    <dbReference type="NCBI Taxonomy" id="2605778"/>
    <lineage>
        <taxon>Bacteria</taxon>
        <taxon>Bacillati</taxon>
        <taxon>Bacillota</taxon>
        <taxon>Clostridia</taxon>
        <taxon>Eubacteriales</taxon>
        <taxon>Clostridiaceae</taxon>
        <taxon>Clostridium</taxon>
    </lineage>
</organism>
<comment type="PTM">
    <text evidence="12">Carboxylation is probably crucial for Mg(2+) binding and, consequently, for the gamma-phosphate positioning of ATP.</text>
</comment>
<dbReference type="NCBIfam" id="NF001126">
    <property type="entry name" value="PRK00139.1-4"/>
    <property type="match status" value="1"/>
</dbReference>
<keyword evidence="8 12" id="KW-0133">Cell shape</keyword>
<dbReference type="InterPro" id="IPR005761">
    <property type="entry name" value="UDP-N-AcMur-Glu-dNH2Pim_ligase"/>
</dbReference>
<dbReference type="SUPFAM" id="SSF53244">
    <property type="entry name" value="MurD-like peptide ligases, peptide-binding domain"/>
    <property type="match status" value="1"/>
</dbReference>
<feature type="binding site" evidence="12">
    <location>
        <begin position="163"/>
        <end position="164"/>
    </location>
    <ligand>
        <name>UDP-N-acetyl-alpha-D-muramoyl-L-alanyl-D-glutamate</name>
        <dbReference type="ChEBI" id="CHEBI:83900"/>
    </ligand>
</feature>
<keyword evidence="7 12" id="KW-0067">ATP-binding</keyword>
<dbReference type="SUPFAM" id="SSF63418">
    <property type="entry name" value="MurE/MurF N-terminal domain"/>
    <property type="match status" value="1"/>
</dbReference>
<feature type="binding site" evidence="12">
    <location>
        <position position="30"/>
    </location>
    <ligand>
        <name>UDP-N-acetyl-alpha-D-muramoyl-L-alanyl-D-glutamate</name>
        <dbReference type="ChEBI" id="CHEBI:83900"/>
    </ligand>
</feature>
<comment type="caution">
    <text evidence="12">Lacks conserved residue(s) required for the propagation of feature annotation.</text>
</comment>
<evidence type="ECO:0000313" key="17">
    <source>
        <dbReference type="EMBL" id="MSS37677.1"/>
    </source>
</evidence>
<dbReference type="GO" id="GO:0005524">
    <property type="term" value="F:ATP binding"/>
    <property type="evidence" value="ECO:0007669"/>
    <property type="project" value="UniProtKB-UniRule"/>
</dbReference>
<comment type="pathway">
    <text evidence="1 12 13">Cell wall biogenesis; peptidoglycan biosynthesis.</text>
</comment>
<evidence type="ECO:0000256" key="9">
    <source>
        <dbReference type="ARBA" id="ARBA00022984"/>
    </source>
</evidence>
<evidence type="ECO:0000256" key="3">
    <source>
        <dbReference type="ARBA" id="ARBA00022490"/>
    </source>
</evidence>
<reference evidence="17 18" key="1">
    <citation type="submission" date="2019-08" db="EMBL/GenBank/DDBJ databases">
        <title>In-depth cultivation of the pig gut microbiome towards novel bacterial diversity and tailored functional studies.</title>
        <authorList>
            <person name="Wylensek D."/>
            <person name="Hitch T.C.A."/>
            <person name="Clavel T."/>
        </authorList>
    </citation>
    <scope>NUCLEOTIDE SEQUENCE [LARGE SCALE GENOMIC DNA]</scope>
    <source>
        <strain evidence="17 18">WCA-389-WT-23D1</strain>
    </source>
</reference>
<keyword evidence="5 12" id="KW-0132">Cell division</keyword>
<feature type="modified residue" description="N6-carboxylysine" evidence="12">
    <location>
        <position position="232"/>
    </location>
</feature>
<dbReference type="PANTHER" id="PTHR23135:SF4">
    <property type="entry name" value="UDP-N-ACETYLMURAMOYL-L-ALANYL-D-GLUTAMATE--2,6-DIAMINOPIMELATE LIGASE MURE HOMOLOG, CHLOROPLASTIC"/>
    <property type="match status" value="1"/>
</dbReference>
<dbReference type="GO" id="GO:0004326">
    <property type="term" value="F:tetrahydrofolylpolyglutamate synthase activity"/>
    <property type="evidence" value="ECO:0007669"/>
    <property type="project" value="InterPro"/>
</dbReference>
<dbReference type="GO" id="GO:0008360">
    <property type="term" value="P:regulation of cell shape"/>
    <property type="evidence" value="ECO:0007669"/>
    <property type="project" value="UniProtKB-KW"/>
</dbReference>
<comment type="similarity">
    <text evidence="2 12">Belongs to the MurCDEF family. MurE subfamily.</text>
</comment>
<dbReference type="GO" id="GO:0009252">
    <property type="term" value="P:peptidoglycan biosynthetic process"/>
    <property type="evidence" value="ECO:0007669"/>
    <property type="project" value="UniProtKB-UniRule"/>
</dbReference>
<evidence type="ECO:0000259" key="16">
    <source>
        <dbReference type="Pfam" id="PF08245"/>
    </source>
</evidence>
<comment type="cofactor">
    <cofactor evidence="12">
        <name>Mg(2+)</name>
        <dbReference type="ChEBI" id="CHEBI:18420"/>
    </cofactor>
</comment>
<dbReference type="HAMAP" id="MF_00208">
    <property type="entry name" value="MurE"/>
    <property type="match status" value="1"/>
</dbReference>
<feature type="domain" description="Mur ligase C-terminal" evidence="15">
    <location>
        <begin position="366"/>
        <end position="493"/>
    </location>
</feature>
<dbReference type="Gene3D" id="3.90.190.20">
    <property type="entry name" value="Mur ligase, C-terminal domain"/>
    <property type="match status" value="1"/>
</dbReference>
<keyword evidence="10 12" id="KW-0131">Cell cycle</keyword>
<comment type="subcellular location">
    <subcellularLocation>
        <location evidence="12 13">Cytoplasm</location>
    </subcellularLocation>
</comment>
<evidence type="ECO:0000256" key="7">
    <source>
        <dbReference type="ARBA" id="ARBA00022840"/>
    </source>
</evidence>
<dbReference type="RefSeq" id="WP_154473120.1">
    <property type="nucleotide sequence ID" value="NZ_VUMD01000013.1"/>
</dbReference>
<evidence type="ECO:0000256" key="11">
    <source>
        <dbReference type="ARBA" id="ARBA00023316"/>
    </source>
</evidence>
<evidence type="ECO:0000256" key="4">
    <source>
        <dbReference type="ARBA" id="ARBA00022598"/>
    </source>
</evidence>
<evidence type="ECO:0000256" key="13">
    <source>
        <dbReference type="RuleBase" id="RU004135"/>
    </source>
</evidence>
<evidence type="ECO:0000256" key="2">
    <source>
        <dbReference type="ARBA" id="ARBA00005898"/>
    </source>
</evidence>
<dbReference type="EMBL" id="VUMD01000013">
    <property type="protein sequence ID" value="MSS37677.1"/>
    <property type="molecule type" value="Genomic_DNA"/>
</dbReference>
<evidence type="ECO:0000256" key="1">
    <source>
        <dbReference type="ARBA" id="ARBA00004752"/>
    </source>
</evidence>
<evidence type="ECO:0000256" key="8">
    <source>
        <dbReference type="ARBA" id="ARBA00022960"/>
    </source>
</evidence>
<feature type="domain" description="Mur ligase central" evidence="16">
    <location>
        <begin position="119"/>
        <end position="344"/>
    </location>
</feature>
<proteinExistence type="inferred from homology"/>
<dbReference type="NCBIfam" id="TIGR01085">
    <property type="entry name" value="murE"/>
    <property type="match status" value="1"/>
</dbReference>
<dbReference type="InterPro" id="IPR036565">
    <property type="entry name" value="Mur-like_cat_sf"/>
</dbReference>
<comment type="caution">
    <text evidence="17">The sequence shown here is derived from an EMBL/GenBank/DDBJ whole genome shotgun (WGS) entry which is preliminary data.</text>
</comment>
<keyword evidence="11 12" id="KW-0961">Cell wall biogenesis/degradation</keyword>
<dbReference type="GO" id="GO:0071555">
    <property type="term" value="P:cell wall organization"/>
    <property type="evidence" value="ECO:0007669"/>
    <property type="project" value="UniProtKB-KW"/>
</dbReference>
<dbReference type="EC" id="6.3.2.-" evidence="12"/>
<keyword evidence="9 12" id="KW-0573">Peptidoglycan synthesis</keyword>
<dbReference type="InterPro" id="IPR013221">
    <property type="entry name" value="Mur_ligase_cen"/>
</dbReference>
<keyword evidence="12" id="KW-0460">Magnesium</keyword>
<dbReference type="InterPro" id="IPR004101">
    <property type="entry name" value="Mur_ligase_C"/>
</dbReference>
<accession>A0A7X2NMQ5</accession>
<evidence type="ECO:0000313" key="18">
    <source>
        <dbReference type="Proteomes" id="UP000429958"/>
    </source>
</evidence>
<dbReference type="InterPro" id="IPR035911">
    <property type="entry name" value="MurE/MurF_N"/>
</dbReference>
<keyword evidence="4 12" id="KW-0436">Ligase</keyword>
<keyword evidence="3 12" id="KW-0963">Cytoplasm</keyword>
<dbReference type="Pfam" id="PF02875">
    <property type="entry name" value="Mur_ligase_C"/>
    <property type="match status" value="1"/>
</dbReference>
<feature type="binding site" evidence="12">
    <location>
        <position position="162"/>
    </location>
    <ligand>
        <name>UDP-N-acetyl-alpha-D-muramoyl-L-alanyl-D-glutamate</name>
        <dbReference type="ChEBI" id="CHEBI:83900"/>
    </ligand>
</feature>
<evidence type="ECO:0000259" key="14">
    <source>
        <dbReference type="Pfam" id="PF01225"/>
    </source>
</evidence>
<comment type="function">
    <text evidence="12">Catalyzes the addition of an amino acid to the nucleotide precursor UDP-N-acetylmuramoyl-L-alanyl-D-glutamate (UMAG) in the biosynthesis of bacterial cell-wall peptidoglycan.</text>
</comment>
<sequence length="524" mass="58017">MVLKNWLQELEFELVQGSLEAEVNEIVYDSRKAQPGAVFVCMGGTRVDSHKFVPEVLKAGVRVLLTERSVEEELKASGLPKEELLQVTVLRTPDGRRGLALLSAARFGYPAKRMVTIGVTGTKGKTTTTHMIKTVLEAAGKKVGVIGTTGMILGDRVTPTVNTTPESYQLHKAFLEMAKAGCEYMIMEVSSQGLKMHRVDGIEFDYGIFTNISPDHIGPDEHADFAEYLYYKSQLLNHCKVGLVNRNDSHFQEIVKTASCKLYTYRVADNGGQEQAAGAGRKEQAAESAADRLVADFEASNICCVSQPDFVGTTFKVTGAYEMEVRLGIPGRFNVDNALAAVSLCSFLTLPKHLVSHGLEHIRVNGRMEIVHTSKRCTVLVDYAHNAVSMESLLATLREYHPKRLVVVFGCGGNRSRDRRYSMGEIGGRMADLSIITADNSRYERTEDIMADIRGSIEKTGGAFLEIPDRREAIAYSIIHAEQGDMIAVIGKGHEDYQEINGMRYHFLDREVIKAVIEELEDKE</sequence>
<feature type="binding site" evidence="12">
    <location>
        <position position="198"/>
    </location>
    <ligand>
        <name>UDP-N-acetyl-alpha-D-muramoyl-L-alanyl-D-glutamate</name>
        <dbReference type="ChEBI" id="CHEBI:83900"/>
    </ligand>
</feature>
<dbReference type="InterPro" id="IPR018109">
    <property type="entry name" value="Folylpolyglutamate_synth_CS"/>
</dbReference>
<feature type="binding site" evidence="12">
    <location>
        <position position="190"/>
    </location>
    <ligand>
        <name>UDP-N-acetyl-alpha-D-muramoyl-L-alanyl-D-glutamate</name>
        <dbReference type="ChEBI" id="CHEBI:83900"/>
    </ligand>
</feature>
<dbReference type="UniPathway" id="UPA00219"/>
<evidence type="ECO:0000256" key="10">
    <source>
        <dbReference type="ARBA" id="ARBA00023306"/>
    </source>
</evidence>
<dbReference type="Gene3D" id="3.40.1390.10">
    <property type="entry name" value="MurE/MurF, N-terminal domain"/>
    <property type="match status" value="1"/>
</dbReference>
<dbReference type="Pfam" id="PF01225">
    <property type="entry name" value="Mur_ligase"/>
    <property type="match status" value="1"/>
</dbReference>
<dbReference type="AlphaFoldDB" id="A0A7X2NMQ5"/>
<dbReference type="GO" id="GO:0051301">
    <property type="term" value="P:cell division"/>
    <property type="evidence" value="ECO:0007669"/>
    <property type="project" value="UniProtKB-KW"/>
</dbReference>
<dbReference type="Gene3D" id="3.40.1190.10">
    <property type="entry name" value="Mur-like, catalytic domain"/>
    <property type="match status" value="1"/>
</dbReference>
<name>A0A7X2NMQ5_9CLOT</name>
<dbReference type="GO" id="GO:0000287">
    <property type="term" value="F:magnesium ion binding"/>
    <property type="evidence" value="ECO:0007669"/>
    <property type="project" value="UniProtKB-UniRule"/>
</dbReference>
<dbReference type="Pfam" id="PF08245">
    <property type="entry name" value="Mur_ligase_M"/>
    <property type="match status" value="1"/>
</dbReference>
<evidence type="ECO:0000259" key="15">
    <source>
        <dbReference type="Pfam" id="PF02875"/>
    </source>
</evidence>
<dbReference type="SUPFAM" id="SSF53623">
    <property type="entry name" value="MurD-like peptide ligases, catalytic domain"/>
    <property type="match status" value="1"/>
</dbReference>
<evidence type="ECO:0000256" key="5">
    <source>
        <dbReference type="ARBA" id="ARBA00022618"/>
    </source>
</evidence>
<dbReference type="GO" id="GO:0005737">
    <property type="term" value="C:cytoplasm"/>
    <property type="evidence" value="ECO:0007669"/>
    <property type="project" value="UniProtKB-SubCell"/>
</dbReference>
<feature type="domain" description="Mur ligase N-terminal catalytic" evidence="14">
    <location>
        <begin position="23"/>
        <end position="102"/>
    </location>
</feature>
<dbReference type="InterPro" id="IPR000713">
    <property type="entry name" value="Mur_ligase_N"/>
</dbReference>
<protein>
    <recommendedName>
        <fullName evidence="12">UDP-N-acetylmuramyl-tripeptide synthetase</fullName>
        <ecNumber evidence="12">6.3.2.-</ecNumber>
    </recommendedName>
    <alternativeName>
        <fullName evidence="12">UDP-MurNAc-tripeptide synthetase</fullName>
    </alternativeName>
</protein>
<keyword evidence="18" id="KW-1185">Reference proteome</keyword>
<dbReference type="PROSITE" id="PS01011">
    <property type="entry name" value="FOLYLPOLYGLU_SYNT_1"/>
    <property type="match status" value="1"/>
</dbReference>
<evidence type="ECO:0000256" key="12">
    <source>
        <dbReference type="HAMAP-Rule" id="MF_00208"/>
    </source>
</evidence>
<dbReference type="InterPro" id="IPR036615">
    <property type="entry name" value="Mur_ligase_C_dom_sf"/>
</dbReference>